<organism evidence="2 3">
    <name type="scientific">Dictyostelium purpureum</name>
    <name type="common">Slime mold</name>
    <dbReference type="NCBI Taxonomy" id="5786"/>
    <lineage>
        <taxon>Eukaryota</taxon>
        <taxon>Amoebozoa</taxon>
        <taxon>Evosea</taxon>
        <taxon>Eumycetozoa</taxon>
        <taxon>Dictyostelia</taxon>
        <taxon>Dictyosteliales</taxon>
        <taxon>Dictyosteliaceae</taxon>
        <taxon>Dictyostelium</taxon>
    </lineage>
</organism>
<feature type="non-terminal residue" evidence="2">
    <location>
        <position position="1"/>
    </location>
</feature>
<sequence>MKILHFFILLVISNFVYISNSQSILQIDEYNRVEKLLKVVLVESEFSTRFQTLTVGVNTFWDFCSSSDFECISIGGEYYASTMTVRGQETVSTINLDYSYFKNFKHLTSISFTSLLANYTLFGNDLTDTGYSPIINVENCRLRNFDKLPAIPSPTNKFSIVVNTDSPDYSISKLPLSSLKNIKTFSFSFSDTPTITKHVKYNNDLTSPISLDSFSSSIGETPSFNFVTINSLSLDY</sequence>
<evidence type="ECO:0000313" key="3">
    <source>
        <dbReference type="Proteomes" id="UP000001064"/>
    </source>
</evidence>
<gene>
    <name evidence="2" type="ORF">DICPUDRAFT_95205</name>
</gene>
<dbReference type="InParanoid" id="F0ZTJ2"/>
<dbReference type="RefSeq" id="XP_003290737.1">
    <property type="nucleotide sequence ID" value="XM_003290689.1"/>
</dbReference>
<dbReference type="Proteomes" id="UP000001064">
    <property type="component" value="Unassembled WGS sequence"/>
</dbReference>
<dbReference type="EMBL" id="GL871177">
    <property type="protein sequence ID" value="EGC32739.1"/>
    <property type="molecule type" value="Genomic_DNA"/>
</dbReference>
<accession>F0ZTJ2</accession>
<feature type="signal peptide" evidence="1">
    <location>
        <begin position="1"/>
        <end position="21"/>
    </location>
</feature>
<dbReference type="AlphaFoldDB" id="F0ZTJ2"/>
<protein>
    <submittedName>
        <fullName evidence="2">Expressed protein</fullName>
    </submittedName>
</protein>
<evidence type="ECO:0000256" key="1">
    <source>
        <dbReference type="SAM" id="SignalP"/>
    </source>
</evidence>
<dbReference type="GeneID" id="10508361"/>
<evidence type="ECO:0000313" key="2">
    <source>
        <dbReference type="EMBL" id="EGC32739.1"/>
    </source>
</evidence>
<proteinExistence type="predicted"/>
<name>F0ZTJ2_DICPU</name>
<reference evidence="3" key="1">
    <citation type="journal article" date="2011" name="Genome Biol.">
        <title>Comparative genomics of the social amoebae Dictyostelium discoideum and Dictyostelium purpureum.</title>
        <authorList>
            <consortium name="US DOE Joint Genome Institute (JGI-PGF)"/>
            <person name="Sucgang R."/>
            <person name="Kuo A."/>
            <person name="Tian X."/>
            <person name="Salerno W."/>
            <person name="Parikh A."/>
            <person name="Feasley C.L."/>
            <person name="Dalin E."/>
            <person name="Tu H."/>
            <person name="Huang E."/>
            <person name="Barry K."/>
            <person name="Lindquist E."/>
            <person name="Shapiro H."/>
            <person name="Bruce D."/>
            <person name="Schmutz J."/>
            <person name="Salamov A."/>
            <person name="Fey P."/>
            <person name="Gaudet P."/>
            <person name="Anjard C."/>
            <person name="Babu M.M."/>
            <person name="Basu S."/>
            <person name="Bushmanova Y."/>
            <person name="van der Wel H."/>
            <person name="Katoh-Kurasawa M."/>
            <person name="Dinh C."/>
            <person name="Coutinho P.M."/>
            <person name="Saito T."/>
            <person name="Elias M."/>
            <person name="Schaap P."/>
            <person name="Kay R.R."/>
            <person name="Henrissat B."/>
            <person name="Eichinger L."/>
            <person name="Rivero F."/>
            <person name="Putnam N.H."/>
            <person name="West C.M."/>
            <person name="Loomis W.F."/>
            <person name="Chisholm R.L."/>
            <person name="Shaulsky G."/>
            <person name="Strassmann J.E."/>
            <person name="Queller D.C."/>
            <person name="Kuspa A."/>
            <person name="Grigoriev I.V."/>
        </authorList>
    </citation>
    <scope>NUCLEOTIDE SEQUENCE [LARGE SCALE GENOMIC DNA]</scope>
    <source>
        <strain evidence="3">QSDP1</strain>
    </source>
</reference>
<keyword evidence="3" id="KW-1185">Reference proteome</keyword>
<dbReference type="VEuPathDB" id="AmoebaDB:DICPUDRAFT_95205"/>
<keyword evidence="1" id="KW-0732">Signal</keyword>
<dbReference type="KEGG" id="dpp:DICPUDRAFT_95205"/>
<feature type="chain" id="PRO_5003265402" evidence="1">
    <location>
        <begin position="22"/>
        <end position="236"/>
    </location>
</feature>